<dbReference type="eggNOG" id="KOG3957">
    <property type="taxonomic scope" value="Eukaryota"/>
</dbReference>
<evidence type="ECO:0000313" key="4">
    <source>
        <dbReference type="EMBL" id="KJE88551.1"/>
    </source>
</evidence>
<dbReference type="InterPro" id="IPR003673">
    <property type="entry name" value="CoA-Trfase_fam_III"/>
</dbReference>
<reference evidence="5" key="1">
    <citation type="submission" date="2011-02" db="EMBL/GenBank/DDBJ databases">
        <title>The Genome Sequence of Capsaspora owczarzaki ATCC 30864.</title>
        <authorList>
            <person name="Russ C."/>
            <person name="Cuomo C."/>
            <person name="Burger G."/>
            <person name="Gray M.W."/>
            <person name="Holland P.W.H."/>
            <person name="King N."/>
            <person name="Lang F.B.F."/>
            <person name="Roger A.J."/>
            <person name="Ruiz-Trillo I."/>
            <person name="Young S.K."/>
            <person name="Zeng Q."/>
            <person name="Gargeya S."/>
            <person name="Alvarado L."/>
            <person name="Berlin A."/>
            <person name="Chapman S.B."/>
            <person name="Chen Z."/>
            <person name="Freedman E."/>
            <person name="Gellesch M."/>
            <person name="Goldberg J."/>
            <person name="Griggs A."/>
            <person name="Gujja S."/>
            <person name="Heilman E."/>
            <person name="Heiman D."/>
            <person name="Howarth C."/>
            <person name="Mehta T."/>
            <person name="Neiman D."/>
            <person name="Pearson M."/>
            <person name="Roberts A."/>
            <person name="Saif S."/>
            <person name="Shea T."/>
            <person name="Shenoy N."/>
            <person name="Sisk P."/>
            <person name="Stolte C."/>
            <person name="Sykes S."/>
            <person name="White J."/>
            <person name="Yandava C."/>
            <person name="Haas B."/>
            <person name="Nusbaum C."/>
            <person name="Birren B."/>
        </authorList>
    </citation>
    <scope>NUCLEOTIDE SEQUENCE</scope>
    <source>
        <strain evidence="5">ATCC 30864</strain>
    </source>
</reference>
<dbReference type="PANTHER" id="PTHR48207">
    <property type="entry name" value="SUCCINATE--HYDROXYMETHYLGLUTARATE COA-TRANSFERASE"/>
    <property type="match status" value="1"/>
</dbReference>
<sequence length="432" mass="46264">MAANIALRGVRVLDLSRVLAAPFCTMLLGDMGADVIKIESPNGGDDTRKWGPPFAAPAVKRDNHQVPVRQPESAQHTSAVGQADASAPAAESAYFLAANRNKRSVTVNLKSERGVQIVRELAATADVLVENFLPGKMEQLGLGYEGVLQPLNPRLVYCSLTGFGRHGPYRDRAGYDLVTQAMGGLMHITGQPGSGPVKVGVAITDLATGLFAHGAILTALLARTHTNRGQRVDCSLMSSTVALLANIGSNYLIAGKEAKRLGNAHPSIVPYQSFQSSDGEFVVAVGNDAQFVAFCRVLGLPDLPRDSRFAKNADRVAHREVLIPLIAAMLRTQPTAHWMDALTREDLPCGPINNLQQVFNDPHVLATGLIQQVEHPTVGRISLTGSPVQYSDTPARIALPPPTLGQHTDQILAEVLGYTPEQIAALRRDKVI</sequence>
<dbReference type="Pfam" id="PF02515">
    <property type="entry name" value="CoA_transf_3"/>
    <property type="match status" value="1"/>
</dbReference>
<organism evidence="4 5">
    <name type="scientific">Capsaspora owczarzaki (strain ATCC 30864)</name>
    <dbReference type="NCBI Taxonomy" id="595528"/>
    <lineage>
        <taxon>Eukaryota</taxon>
        <taxon>Filasterea</taxon>
        <taxon>Capsaspora</taxon>
    </lineage>
</organism>
<evidence type="ECO:0000256" key="2">
    <source>
        <dbReference type="ARBA" id="ARBA00022679"/>
    </source>
</evidence>
<proteinExistence type="inferred from homology"/>
<dbReference type="EMBL" id="KE346360">
    <property type="protein sequence ID" value="KJE88551.1"/>
    <property type="molecule type" value="Genomic_DNA"/>
</dbReference>
<dbReference type="OMA" id="IIAGPYC"/>
<dbReference type="OrthoDB" id="5863171at2759"/>
<name>A0A0D2U047_CAPO3</name>
<dbReference type="Proteomes" id="UP000008743">
    <property type="component" value="Unassembled WGS sequence"/>
</dbReference>
<evidence type="ECO:0000313" key="5">
    <source>
        <dbReference type="Proteomes" id="UP000008743"/>
    </source>
</evidence>
<feature type="region of interest" description="Disordered" evidence="3">
    <location>
        <begin position="62"/>
        <end position="83"/>
    </location>
</feature>
<dbReference type="GO" id="GO:0047369">
    <property type="term" value="F:succinate-hydroxymethylglutarate CoA-transferase activity"/>
    <property type="evidence" value="ECO:0007669"/>
    <property type="project" value="TreeGrafter"/>
</dbReference>
<keyword evidence="2" id="KW-0808">Transferase</keyword>
<dbReference type="PANTHER" id="PTHR48207:SF3">
    <property type="entry name" value="SUCCINATE--HYDROXYMETHYLGLUTARATE COA-TRANSFERASE"/>
    <property type="match status" value="1"/>
</dbReference>
<dbReference type="RefSeq" id="XP_004365063.1">
    <property type="nucleotide sequence ID" value="XM_004365006.2"/>
</dbReference>
<dbReference type="InParanoid" id="A0A0D2U047"/>
<dbReference type="PhylomeDB" id="A0A0D2U047"/>
<dbReference type="InterPro" id="IPR023606">
    <property type="entry name" value="CoA-Trfase_III_dom_1_sf"/>
</dbReference>
<accession>A0A0D2U047</accession>
<evidence type="ECO:0000256" key="1">
    <source>
        <dbReference type="ARBA" id="ARBA00008383"/>
    </source>
</evidence>
<dbReference type="SUPFAM" id="SSF89796">
    <property type="entry name" value="CoA-transferase family III (CaiB/BaiF)"/>
    <property type="match status" value="1"/>
</dbReference>
<dbReference type="InterPro" id="IPR050483">
    <property type="entry name" value="CoA-transferase_III_domain"/>
</dbReference>
<dbReference type="GO" id="GO:0005739">
    <property type="term" value="C:mitochondrion"/>
    <property type="evidence" value="ECO:0007669"/>
    <property type="project" value="TreeGrafter"/>
</dbReference>
<comment type="similarity">
    <text evidence="1">Belongs to the CoA-transferase III family.</text>
</comment>
<dbReference type="STRING" id="595528.A0A0D2U047"/>
<evidence type="ECO:0000256" key="3">
    <source>
        <dbReference type="SAM" id="MobiDB-lite"/>
    </source>
</evidence>
<dbReference type="Gene3D" id="3.40.50.10540">
    <property type="entry name" value="Crotonobetainyl-coa:carnitine coa-transferase, domain 1"/>
    <property type="match status" value="2"/>
</dbReference>
<dbReference type="AlphaFoldDB" id="A0A0D2U047"/>
<keyword evidence="5" id="KW-1185">Reference proteome</keyword>
<protein>
    <submittedName>
        <fullName evidence="4">L-carnitine dehydratase/bile acid-inducible protein F</fullName>
    </submittedName>
</protein>
<gene>
    <name evidence="4" type="ORF">CAOG_000192</name>
</gene>